<evidence type="ECO:0000256" key="4">
    <source>
        <dbReference type="ARBA" id="ARBA00022729"/>
    </source>
</evidence>
<protein>
    <recommendedName>
        <fullName evidence="8">AlgX/AlgJ SGNH hydrolase-like domain-containing protein</fullName>
    </recommendedName>
</protein>
<keyword evidence="6" id="KW-0016">Alginate biosynthesis</keyword>
<comment type="caution">
    <text evidence="9">The sequence shown here is derived from an EMBL/GenBank/DDBJ whole genome shotgun (WGS) entry which is preliminary data.</text>
</comment>
<dbReference type="InterPro" id="IPR031811">
    <property type="entry name" value="ALGX/ALGJ_SGNH-like"/>
</dbReference>
<comment type="subcellular location">
    <subcellularLocation>
        <location evidence="1">Periplasm</location>
    </subcellularLocation>
</comment>
<organism evidence="9 10">
    <name type="scientific">Parasedimentitalea maritima</name>
    <dbReference type="NCBI Taxonomy" id="2578117"/>
    <lineage>
        <taxon>Bacteria</taxon>
        <taxon>Pseudomonadati</taxon>
        <taxon>Pseudomonadota</taxon>
        <taxon>Alphaproteobacteria</taxon>
        <taxon>Rhodobacterales</taxon>
        <taxon>Paracoccaceae</taxon>
        <taxon>Parasedimentitalea</taxon>
    </lineage>
</organism>
<dbReference type="GO" id="GO:0016740">
    <property type="term" value="F:transferase activity"/>
    <property type="evidence" value="ECO:0007669"/>
    <property type="project" value="UniProtKB-KW"/>
</dbReference>
<dbReference type="GO" id="GO:0042121">
    <property type="term" value="P:alginic acid biosynthetic process"/>
    <property type="evidence" value="ECO:0007669"/>
    <property type="project" value="UniProtKB-UniPathway"/>
</dbReference>
<evidence type="ECO:0000256" key="5">
    <source>
        <dbReference type="ARBA" id="ARBA00022764"/>
    </source>
</evidence>
<keyword evidence="4 7" id="KW-0732">Signal</keyword>
<dbReference type="Pfam" id="PF16822">
    <property type="entry name" value="ALGX"/>
    <property type="match status" value="1"/>
</dbReference>
<gene>
    <name evidence="9" type="ORF">GP644_10330</name>
</gene>
<feature type="chain" id="PRO_5025460817" description="AlgX/AlgJ SGNH hydrolase-like domain-containing protein" evidence="7">
    <location>
        <begin position="31"/>
        <end position="444"/>
    </location>
</feature>
<dbReference type="Proteomes" id="UP000441586">
    <property type="component" value="Unassembled WGS sequence"/>
</dbReference>
<comment type="pathway">
    <text evidence="2">Glycan biosynthesis; alginate biosynthesis.</text>
</comment>
<keyword evidence="5" id="KW-0574">Periplasm</keyword>
<evidence type="ECO:0000256" key="3">
    <source>
        <dbReference type="ARBA" id="ARBA00022679"/>
    </source>
</evidence>
<evidence type="ECO:0000256" key="2">
    <source>
        <dbReference type="ARBA" id="ARBA00005182"/>
    </source>
</evidence>
<name>A0A6A4RK72_9RHOB</name>
<proteinExistence type="predicted"/>
<dbReference type="GO" id="GO:0042597">
    <property type="term" value="C:periplasmic space"/>
    <property type="evidence" value="ECO:0007669"/>
    <property type="project" value="UniProtKB-SubCell"/>
</dbReference>
<sequence>MTGNMVKFFKCNARAQCAALLLSLFGAPLAAQSSEYACSGLLNSGTSPSVEGSQGMFYSVFPDLMMSHEITEEIAQDLAELSDTLAAQGTTLIYLATPTKAVGQPQNLPWAAVDLGYDIDIAATVYDENIQRLNHYGVAAPNVRHILARAAMDAPVFFGPDPRLNSHGVRTMAQAAAEMVAGSPGYAAIPQMAFRSGFSGKAAMHSDRRLDLQEHCEKDLPGLIFDQVLMRQGVAPQDLFNSVTPIEVAVVSSEMTGGSTLGFAHHLQEATGLSAGHYSLAKGGSLAAITAYLTSRQFQANRPSFLIWEQPIWKNSGEFGEQPLRELITAAGPSCEIVLPLRFDKGRKVFQADLSGLDPAKRHTLFFDNDGVQVQAARFIFAARNKSVRARTVYRTPDQVLTGRFYMPMSGLWPEGASHVDVQLGGGSFGPAASLTACQQEEAY</sequence>
<keyword evidence="3" id="KW-0808">Transferase</keyword>
<feature type="domain" description="AlgX/AlgJ SGNH hydrolase-like" evidence="8">
    <location>
        <begin position="71"/>
        <end position="311"/>
    </location>
</feature>
<evidence type="ECO:0000256" key="7">
    <source>
        <dbReference type="SAM" id="SignalP"/>
    </source>
</evidence>
<feature type="signal peptide" evidence="7">
    <location>
        <begin position="1"/>
        <end position="30"/>
    </location>
</feature>
<dbReference type="UniPathway" id="UPA00286"/>
<evidence type="ECO:0000313" key="9">
    <source>
        <dbReference type="EMBL" id="KAE9630074.1"/>
    </source>
</evidence>
<dbReference type="EMBL" id="WSFO01000005">
    <property type="protein sequence ID" value="KAE9630074.1"/>
    <property type="molecule type" value="Genomic_DNA"/>
</dbReference>
<reference evidence="9 10" key="1">
    <citation type="submission" date="2019-12" db="EMBL/GenBank/DDBJ databases">
        <authorList>
            <person name="Zhang Y.-J."/>
        </authorList>
    </citation>
    <scope>NUCLEOTIDE SEQUENCE [LARGE SCALE GENOMIC DNA]</scope>
    <source>
        <strain evidence="9 10">H18S-6</strain>
    </source>
</reference>
<dbReference type="AlphaFoldDB" id="A0A6A4RK72"/>
<evidence type="ECO:0000259" key="8">
    <source>
        <dbReference type="Pfam" id="PF16822"/>
    </source>
</evidence>
<evidence type="ECO:0000256" key="1">
    <source>
        <dbReference type="ARBA" id="ARBA00004418"/>
    </source>
</evidence>
<evidence type="ECO:0000313" key="10">
    <source>
        <dbReference type="Proteomes" id="UP000441586"/>
    </source>
</evidence>
<evidence type="ECO:0000256" key="6">
    <source>
        <dbReference type="ARBA" id="ARBA00022841"/>
    </source>
</evidence>
<accession>A0A6A4RK72</accession>